<reference evidence="2 3" key="1">
    <citation type="submission" date="2019-03" db="EMBL/GenBank/DDBJ databases">
        <title>Genomic Encyclopedia of Type Strains, Phase III (KMG-III): the genomes of soil and plant-associated and newly described type strains.</title>
        <authorList>
            <person name="Whitman W."/>
        </authorList>
    </citation>
    <scope>NUCLEOTIDE SEQUENCE [LARGE SCALE GENOMIC DNA]</scope>
    <source>
        <strain evidence="2 3">VKM Ac-2575</strain>
    </source>
</reference>
<feature type="domain" description="Carbohydrate-binding" evidence="1">
    <location>
        <begin position="18"/>
        <end position="231"/>
    </location>
</feature>
<dbReference type="PANTHER" id="PTHR35532">
    <property type="entry name" value="SIMILAR TO POLYHYDROXYALKANOATE DEPOLYMERASE"/>
    <property type="match status" value="1"/>
</dbReference>
<evidence type="ECO:0000259" key="1">
    <source>
        <dbReference type="Pfam" id="PF06452"/>
    </source>
</evidence>
<dbReference type="CDD" id="cd09620">
    <property type="entry name" value="CBM9_like_3"/>
    <property type="match status" value="1"/>
</dbReference>
<dbReference type="InterPro" id="IPR010502">
    <property type="entry name" value="Carb-bd_dom_fam9"/>
</dbReference>
<dbReference type="Proteomes" id="UP000295151">
    <property type="component" value="Unassembled WGS sequence"/>
</dbReference>
<dbReference type="Pfam" id="PF06452">
    <property type="entry name" value="CBM9_1"/>
    <property type="match status" value="1"/>
</dbReference>
<dbReference type="GO" id="GO:0004553">
    <property type="term" value="F:hydrolase activity, hydrolyzing O-glycosyl compounds"/>
    <property type="evidence" value="ECO:0007669"/>
    <property type="project" value="InterPro"/>
</dbReference>
<keyword evidence="3" id="KW-1185">Reference proteome</keyword>
<proteinExistence type="predicted"/>
<dbReference type="Gene3D" id="2.60.40.1190">
    <property type="match status" value="1"/>
</dbReference>
<dbReference type="GO" id="GO:0016052">
    <property type="term" value="P:carbohydrate catabolic process"/>
    <property type="evidence" value="ECO:0007669"/>
    <property type="project" value="InterPro"/>
</dbReference>
<comment type="caution">
    <text evidence="2">The sequence shown here is derived from an EMBL/GenBank/DDBJ whole genome shotgun (WGS) entry which is preliminary data.</text>
</comment>
<evidence type="ECO:0000313" key="3">
    <source>
        <dbReference type="Proteomes" id="UP000295151"/>
    </source>
</evidence>
<dbReference type="EMBL" id="SOCE01000001">
    <property type="protein sequence ID" value="TDU89405.1"/>
    <property type="molecule type" value="Genomic_DNA"/>
</dbReference>
<organism evidence="2 3">
    <name type="scientific">Kribbella voronezhensis</name>
    <dbReference type="NCBI Taxonomy" id="2512212"/>
    <lineage>
        <taxon>Bacteria</taxon>
        <taxon>Bacillati</taxon>
        <taxon>Actinomycetota</taxon>
        <taxon>Actinomycetes</taxon>
        <taxon>Propionibacteriales</taxon>
        <taxon>Kribbellaceae</taxon>
        <taxon>Kribbella</taxon>
    </lineage>
</organism>
<dbReference type="GO" id="GO:0030246">
    <property type="term" value="F:carbohydrate binding"/>
    <property type="evidence" value="ECO:0007669"/>
    <property type="project" value="InterPro"/>
</dbReference>
<sequence>MPELPRYKCLRTTAVPNLDGTLTDPAWDTAPWTTDFVDIRGGDSPAPRFRTRAKLMYDDEFLYVGGQLEEPHVWSTMTEQNTYLYEENNFELFLDPDGDGLNYYELEINPLSTLWELTLPKPYDDGGVAVSPTNLPGLRTAVHIDGTLNDPSDTDAGWSVELALPWTDLAQYNQGKPHPDAGDEWRMNLMRIEWNHSVVDGEYRKGDEQDFWVWSPQYVVDMHKPSQWGVLEF</sequence>
<name>A0A4R7TBN7_9ACTN</name>
<protein>
    <submittedName>
        <fullName evidence="2">Carbohydrate binding protein with CBM9 domain</fullName>
    </submittedName>
</protein>
<accession>A0A4R7TBN7</accession>
<dbReference type="SUPFAM" id="SSF49344">
    <property type="entry name" value="CBD9-like"/>
    <property type="match status" value="1"/>
</dbReference>
<gene>
    <name evidence="2" type="ORF">EV138_2971</name>
</gene>
<dbReference type="RefSeq" id="WP_133979488.1">
    <property type="nucleotide sequence ID" value="NZ_SOCE01000001.1"/>
</dbReference>
<dbReference type="PANTHER" id="PTHR35532:SF5">
    <property type="entry name" value="CARBOHYDRATE-BINDING DOMAIN-CONTAINING PROTEIN"/>
    <property type="match status" value="1"/>
</dbReference>
<dbReference type="OrthoDB" id="9786766at2"/>
<evidence type="ECO:0000313" key="2">
    <source>
        <dbReference type="EMBL" id="TDU89405.1"/>
    </source>
</evidence>
<dbReference type="AlphaFoldDB" id="A0A4R7TBN7"/>